<dbReference type="GO" id="GO:0006508">
    <property type="term" value="P:proteolysis"/>
    <property type="evidence" value="ECO:0007669"/>
    <property type="project" value="UniProtKB-KW"/>
</dbReference>
<dbReference type="InterPro" id="IPR000209">
    <property type="entry name" value="Peptidase_S8/S53_dom"/>
</dbReference>
<sequence length="300" mass="32215">MKAPEAWAIRTDASSVIIAVIDSGVNYLHPDLTSNLWVNEAELHGKPEIDDDGNGVIDDIYGASVENGGQLITGDPMDTGGHGTSIAGIIGAVGNNSYGITSICWKARIMAVRCEHFSPEEIAVAIRYAIQNGARIINMSLGTWYESAEERSAFEEAERAGVIIVLSAENGGNDTDDPSYRRFPASWKFPNCIVVTATTPEDKLWRGASFGASGVDIAAPGRLIVTLGFSPEMPYQYETGTSFAAPHVAGAAALVWSEWPNLSNEEVLSHLKKTADRVPKINGLTASGRLNLYRALSEYP</sequence>
<feature type="active site" description="Charge relay system" evidence="5">
    <location>
        <position position="82"/>
    </location>
</feature>
<evidence type="ECO:0000313" key="8">
    <source>
        <dbReference type="EMBL" id="OHA25369.1"/>
    </source>
</evidence>
<keyword evidence="3 5" id="KW-0378">Hydrolase</keyword>
<dbReference type="Proteomes" id="UP000177943">
    <property type="component" value="Unassembled WGS sequence"/>
</dbReference>
<feature type="active site" description="Charge relay system" evidence="5">
    <location>
        <position position="22"/>
    </location>
</feature>
<dbReference type="SUPFAM" id="SSF52743">
    <property type="entry name" value="Subtilisin-like"/>
    <property type="match status" value="1"/>
</dbReference>
<dbReference type="PANTHER" id="PTHR43399:SF4">
    <property type="entry name" value="CELL WALL-ASSOCIATED PROTEASE"/>
    <property type="match status" value="1"/>
</dbReference>
<evidence type="ECO:0000259" key="7">
    <source>
        <dbReference type="Pfam" id="PF00082"/>
    </source>
</evidence>
<evidence type="ECO:0000256" key="2">
    <source>
        <dbReference type="ARBA" id="ARBA00022670"/>
    </source>
</evidence>
<accession>A0A1G2MQ65</accession>
<protein>
    <recommendedName>
        <fullName evidence="7">Peptidase S8/S53 domain-containing protein</fullName>
    </recommendedName>
</protein>
<proteinExistence type="inferred from homology"/>
<evidence type="ECO:0000313" key="9">
    <source>
        <dbReference type="Proteomes" id="UP000177943"/>
    </source>
</evidence>
<dbReference type="Pfam" id="PF00082">
    <property type="entry name" value="Peptidase_S8"/>
    <property type="match status" value="1"/>
</dbReference>
<evidence type="ECO:0000256" key="5">
    <source>
        <dbReference type="PROSITE-ProRule" id="PRU01240"/>
    </source>
</evidence>
<name>A0A1G2MQ65_9BACT</name>
<keyword evidence="4 5" id="KW-0720">Serine protease</keyword>
<dbReference type="InterPro" id="IPR051048">
    <property type="entry name" value="Peptidase_S8/S53_subtilisin"/>
</dbReference>
<dbReference type="AlphaFoldDB" id="A0A1G2MQ65"/>
<evidence type="ECO:0000256" key="3">
    <source>
        <dbReference type="ARBA" id="ARBA00022801"/>
    </source>
</evidence>
<dbReference type="InterPro" id="IPR023828">
    <property type="entry name" value="Peptidase_S8_Ser-AS"/>
</dbReference>
<dbReference type="InterPro" id="IPR015500">
    <property type="entry name" value="Peptidase_S8_subtilisin-rel"/>
</dbReference>
<reference evidence="8 9" key="1">
    <citation type="journal article" date="2016" name="Nat. Commun.">
        <title>Thousands of microbial genomes shed light on interconnected biogeochemical processes in an aquifer system.</title>
        <authorList>
            <person name="Anantharaman K."/>
            <person name="Brown C.T."/>
            <person name="Hug L.A."/>
            <person name="Sharon I."/>
            <person name="Castelle C.J."/>
            <person name="Probst A.J."/>
            <person name="Thomas B.C."/>
            <person name="Singh A."/>
            <person name="Wilkins M.J."/>
            <person name="Karaoz U."/>
            <person name="Brodie E.L."/>
            <person name="Williams K.H."/>
            <person name="Hubbard S.S."/>
            <person name="Banfield J.F."/>
        </authorList>
    </citation>
    <scope>NUCLEOTIDE SEQUENCE [LARGE SCALE GENOMIC DNA]</scope>
</reference>
<dbReference type="InterPro" id="IPR036852">
    <property type="entry name" value="Peptidase_S8/S53_dom_sf"/>
</dbReference>
<comment type="similarity">
    <text evidence="1 5 6">Belongs to the peptidase S8 family.</text>
</comment>
<gene>
    <name evidence="8" type="ORF">A3D56_04030</name>
</gene>
<dbReference type="PROSITE" id="PS00138">
    <property type="entry name" value="SUBTILASE_SER"/>
    <property type="match status" value="1"/>
</dbReference>
<evidence type="ECO:0000256" key="6">
    <source>
        <dbReference type="RuleBase" id="RU003355"/>
    </source>
</evidence>
<feature type="active site" description="Charge relay system" evidence="5">
    <location>
        <position position="242"/>
    </location>
</feature>
<evidence type="ECO:0000256" key="1">
    <source>
        <dbReference type="ARBA" id="ARBA00011073"/>
    </source>
</evidence>
<dbReference type="PROSITE" id="PS51892">
    <property type="entry name" value="SUBTILASE"/>
    <property type="match status" value="1"/>
</dbReference>
<dbReference type="Gene3D" id="3.40.50.200">
    <property type="entry name" value="Peptidase S8/S53 domain"/>
    <property type="match status" value="1"/>
</dbReference>
<evidence type="ECO:0000256" key="4">
    <source>
        <dbReference type="ARBA" id="ARBA00022825"/>
    </source>
</evidence>
<comment type="caution">
    <text evidence="8">The sequence shown here is derived from an EMBL/GenBank/DDBJ whole genome shotgun (WGS) entry which is preliminary data.</text>
</comment>
<dbReference type="PROSITE" id="PS00137">
    <property type="entry name" value="SUBTILASE_HIS"/>
    <property type="match status" value="1"/>
</dbReference>
<dbReference type="InterPro" id="IPR022398">
    <property type="entry name" value="Peptidase_S8_His-AS"/>
</dbReference>
<feature type="domain" description="Peptidase S8/S53" evidence="7">
    <location>
        <begin position="15"/>
        <end position="278"/>
    </location>
</feature>
<dbReference type="PANTHER" id="PTHR43399">
    <property type="entry name" value="SUBTILISIN-RELATED"/>
    <property type="match status" value="1"/>
</dbReference>
<dbReference type="GO" id="GO:0004252">
    <property type="term" value="F:serine-type endopeptidase activity"/>
    <property type="evidence" value="ECO:0007669"/>
    <property type="project" value="UniProtKB-UniRule"/>
</dbReference>
<organism evidence="8 9">
    <name type="scientific">Candidatus Taylorbacteria bacterium RIFCSPHIGHO2_02_FULL_45_35</name>
    <dbReference type="NCBI Taxonomy" id="1802311"/>
    <lineage>
        <taxon>Bacteria</taxon>
        <taxon>Candidatus Tayloriibacteriota</taxon>
    </lineage>
</organism>
<dbReference type="PRINTS" id="PR00723">
    <property type="entry name" value="SUBTILISIN"/>
</dbReference>
<dbReference type="PROSITE" id="PS00136">
    <property type="entry name" value="SUBTILASE_ASP"/>
    <property type="match status" value="1"/>
</dbReference>
<dbReference type="InterPro" id="IPR023827">
    <property type="entry name" value="Peptidase_S8_Asp-AS"/>
</dbReference>
<keyword evidence="2 5" id="KW-0645">Protease</keyword>
<dbReference type="EMBL" id="MHRP01000050">
    <property type="protein sequence ID" value="OHA25369.1"/>
    <property type="molecule type" value="Genomic_DNA"/>
</dbReference>